<sequence>MLFCNLNSFRTKFILGFSLFMGLSVPQYFNEYTSVAGFGPFNDMVNVVFSSKAFVGGAVAYFLDNTLQRRDGAVRKDRGHHFWDRFRSFKTDPRSEEFYSLPFNLNKFFPSF</sequence>
<dbReference type="PANTHER" id="PTHR11119">
    <property type="entry name" value="XANTHINE-URACIL / VITAMIN C PERMEASE FAMILY MEMBER"/>
    <property type="match status" value="1"/>
</dbReference>
<protein>
    <submittedName>
        <fullName evidence="2">Nucleobase-ascorbate transporter 6</fullName>
    </submittedName>
</protein>
<proteinExistence type="inferred from homology"/>
<evidence type="ECO:0000256" key="1">
    <source>
        <dbReference type="ARBA" id="ARBA00008821"/>
    </source>
</evidence>
<reference evidence="2" key="1">
    <citation type="submission" date="2015-12" db="EMBL/GenBank/DDBJ databases">
        <title>Update maize B73 reference genome by single molecule sequencing technologies.</title>
        <authorList>
            <consortium name="Maize Genome Sequencing Project"/>
            <person name="Ware D."/>
        </authorList>
    </citation>
    <scope>NUCLEOTIDE SEQUENCE</scope>
    <source>
        <tissue evidence="2">Seedling</tissue>
    </source>
</reference>
<name>A0A1D6GE16_MAIZE</name>
<gene>
    <name evidence="2" type="ORF">ZEAMMB73_Zm00001d012935</name>
</gene>
<evidence type="ECO:0000313" key="2">
    <source>
        <dbReference type="EMBL" id="AQK61863.1"/>
    </source>
</evidence>
<dbReference type="EMBL" id="CM000781">
    <property type="protein sequence ID" value="AQK61863.1"/>
    <property type="molecule type" value="Genomic_DNA"/>
</dbReference>
<organism evidence="2">
    <name type="scientific">Zea mays</name>
    <name type="common">Maize</name>
    <dbReference type="NCBI Taxonomy" id="4577"/>
    <lineage>
        <taxon>Eukaryota</taxon>
        <taxon>Viridiplantae</taxon>
        <taxon>Streptophyta</taxon>
        <taxon>Embryophyta</taxon>
        <taxon>Tracheophyta</taxon>
        <taxon>Spermatophyta</taxon>
        <taxon>Magnoliopsida</taxon>
        <taxon>Liliopsida</taxon>
        <taxon>Poales</taxon>
        <taxon>Poaceae</taxon>
        <taxon>PACMAD clade</taxon>
        <taxon>Panicoideae</taxon>
        <taxon>Andropogonodae</taxon>
        <taxon>Andropogoneae</taxon>
        <taxon>Tripsacinae</taxon>
        <taxon>Zea</taxon>
    </lineage>
</organism>
<dbReference type="AlphaFoldDB" id="A0A1D6GE16"/>
<dbReference type="eggNOG" id="KOG1292">
    <property type="taxonomic scope" value="Eukaryota"/>
</dbReference>
<accession>A0A1D6GE16</accession>
<comment type="similarity">
    <text evidence="1">Belongs to the nucleobase:cation symporter-2 (NCS2) (TC 2.A.40) family.</text>
</comment>